<feature type="transmembrane region" description="Helical" evidence="8">
    <location>
        <begin position="306"/>
        <end position="326"/>
    </location>
</feature>
<dbReference type="PANTHER" id="PTHR30472:SF67">
    <property type="entry name" value="PERMEASE OF ABC TRANSPORTER-RELATED"/>
    <property type="match status" value="1"/>
</dbReference>
<comment type="similarity">
    <text evidence="2">Belongs to the binding-protein-dependent transport system permease family. FecCD subfamily.</text>
</comment>
<keyword evidence="10" id="KW-1185">Reference proteome</keyword>
<protein>
    <submittedName>
        <fullName evidence="9">Iron complex transport system permease protein</fullName>
    </submittedName>
</protein>
<feature type="transmembrane region" description="Helical" evidence="8">
    <location>
        <begin position="118"/>
        <end position="138"/>
    </location>
</feature>
<dbReference type="PANTHER" id="PTHR30472">
    <property type="entry name" value="FERRIC ENTEROBACTIN TRANSPORT SYSTEM PERMEASE PROTEIN"/>
    <property type="match status" value="1"/>
</dbReference>
<comment type="subcellular location">
    <subcellularLocation>
        <location evidence="1">Cell membrane</location>
        <topology evidence="1">Multi-pass membrane protein</topology>
    </subcellularLocation>
</comment>
<gene>
    <name evidence="9" type="ORF">HNR51_003792</name>
</gene>
<dbReference type="GO" id="GO:0022857">
    <property type="term" value="F:transmembrane transporter activity"/>
    <property type="evidence" value="ECO:0007669"/>
    <property type="project" value="InterPro"/>
</dbReference>
<evidence type="ECO:0000313" key="9">
    <source>
        <dbReference type="EMBL" id="MBA8914699.1"/>
    </source>
</evidence>
<dbReference type="Proteomes" id="UP000543554">
    <property type="component" value="Unassembled WGS sequence"/>
</dbReference>
<keyword evidence="7 8" id="KW-0472">Membrane</keyword>
<dbReference type="GO" id="GO:0005886">
    <property type="term" value="C:plasma membrane"/>
    <property type="evidence" value="ECO:0007669"/>
    <property type="project" value="UniProtKB-SubCell"/>
</dbReference>
<evidence type="ECO:0000256" key="7">
    <source>
        <dbReference type="ARBA" id="ARBA00023136"/>
    </source>
</evidence>
<dbReference type="Pfam" id="PF01032">
    <property type="entry name" value="FecCD"/>
    <property type="match status" value="1"/>
</dbReference>
<evidence type="ECO:0000256" key="6">
    <source>
        <dbReference type="ARBA" id="ARBA00022989"/>
    </source>
</evidence>
<keyword evidence="3" id="KW-0813">Transport</keyword>
<dbReference type="InterPro" id="IPR000522">
    <property type="entry name" value="ABC_transptr_permease_BtuC"/>
</dbReference>
<reference evidence="9 10" key="1">
    <citation type="submission" date="2020-08" db="EMBL/GenBank/DDBJ databases">
        <title>Genomic Encyclopedia of Type Strains, Phase IV (KMG-IV): sequencing the most valuable type-strain genomes for metagenomic binning, comparative biology and taxonomic classification.</title>
        <authorList>
            <person name="Goeker M."/>
        </authorList>
    </citation>
    <scope>NUCLEOTIDE SEQUENCE [LARGE SCALE GENOMIC DNA]</scope>
    <source>
        <strain evidence="9 10">DSM 11490</strain>
    </source>
</reference>
<evidence type="ECO:0000256" key="4">
    <source>
        <dbReference type="ARBA" id="ARBA00022475"/>
    </source>
</evidence>
<sequence length="332" mass="33456">MAAALASLALLCLAVALAMTVGEMHIPLQVALQALGNALFDLGYAVNPIQQGVLVDYRLSRALFAACCGGALAVCGVILQALLRNPLAEPYLLGISAGASTGAVAVMVLGLGGAAVGVSGGALLGAVMALVTVAFLAIGDGGTSERVILSGVAAAQIFNAATATIVTTFASAEQARGVMFWLLGSLGGVRWPDVWLATPVTLAGFAVCLTHARTLDAFTFGEDAAAALGVSVSRVRLVLFGTTAAMTAVMVSIAGAVGFVGLLIPHTVRLVVGPRHSRLLPAALVTGAVFLVLADILSRVLIARQVVPIGVVTALFGAPAFALILTRARRPA</sequence>
<evidence type="ECO:0000256" key="5">
    <source>
        <dbReference type="ARBA" id="ARBA00022692"/>
    </source>
</evidence>
<proteinExistence type="inferred from homology"/>
<dbReference type="GO" id="GO:0033214">
    <property type="term" value="P:siderophore-iron import into cell"/>
    <property type="evidence" value="ECO:0007669"/>
    <property type="project" value="TreeGrafter"/>
</dbReference>
<dbReference type="FunFam" id="1.10.3470.10:FF:000001">
    <property type="entry name" value="Vitamin B12 ABC transporter permease BtuC"/>
    <property type="match status" value="1"/>
</dbReference>
<dbReference type="CDD" id="cd06550">
    <property type="entry name" value="TM_ABC_iron-siderophores_like"/>
    <property type="match status" value="1"/>
</dbReference>
<organism evidence="9 10">
    <name type="scientific">Methylorubrum thiocyanatum</name>
    <dbReference type="NCBI Taxonomy" id="47958"/>
    <lineage>
        <taxon>Bacteria</taxon>
        <taxon>Pseudomonadati</taxon>
        <taxon>Pseudomonadota</taxon>
        <taxon>Alphaproteobacteria</taxon>
        <taxon>Hyphomicrobiales</taxon>
        <taxon>Methylobacteriaceae</taxon>
        <taxon>Methylorubrum</taxon>
    </lineage>
</organism>
<dbReference type="EMBL" id="JACJIB010000006">
    <property type="protein sequence ID" value="MBA8914699.1"/>
    <property type="molecule type" value="Genomic_DNA"/>
</dbReference>
<evidence type="ECO:0000313" key="10">
    <source>
        <dbReference type="Proteomes" id="UP000543554"/>
    </source>
</evidence>
<feature type="transmembrane region" description="Helical" evidence="8">
    <location>
        <begin position="237"/>
        <end position="264"/>
    </location>
</feature>
<dbReference type="Gene3D" id="1.10.3470.10">
    <property type="entry name" value="ABC transporter involved in vitamin B12 uptake, BtuC"/>
    <property type="match status" value="1"/>
</dbReference>
<keyword evidence="4" id="KW-1003">Cell membrane</keyword>
<evidence type="ECO:0000256" key="8">
    <source>
        <dbReference type="SAM" id="Phobius"/>
    </source>
</evidence>
<keyword evidence="5 8" id="KW-0812">Transmembrane</keyword>
<feature type="transmembrane region" description="Helical" evidence="8">
    <location>
        <begin position="90"/>
        <end position="112"/>
    </location>
</feature>
<feature type="transmembrane region" description="Helical" evidence="8">
    <location>
        <begin position="147"/>
        <end position="172"/>
    </location>
</feature>
<keyword evidence="6 8" id="KW-1133">Transmembrane helix</keyword>
<feature type="transmembrane region" description="Helical" evidence="8">
    <location>
        <begin position="62"/>
        <end position="83"/>
    </location>
</feature>
<dbReference type="SUPFAM" id="SSF81345">
    <property type="entry name" value="ABC transporter involved in vitamin B12 uptake, BtuC"/>
    <property type="match status" value="1"/>
</dbReference>
<dbReference type="InterPro" id="IPR037294">
    <property type="entry name" value="ABC_BtuC-like"/>
</dbReference>
<evidence type="ECO:0000256" key="3">
    <source>
        <dbReference type="ARBA" id="ARBA00022448"/>
    </source>
</evidence>
<evidence type="ECO:0000256" key="1">
    <source>
        <dbReference type="ARBA" id="ARBA00004651"/>
    </source>
</evidence>
<comment type="caution">
    <text evidence="9">The sequence shown here is derived from an EMBL/GenBank/DDBJ whole genome shotgun (WGS) entry which is preliminary data.</text>
</comment>
<feature type="transmembrane region" description="Helical" evidence="8">
    <location>
        <begin position="276"/>
        <end position="294"/>
    </location>
</feature>
<accession>A0AA40VBW6</accession>
<dbReference type="AlphaFoldDB" id="A0AA40VBW6"/>
<name>A0AA40VBW6_9HYPH</name>
<evidence type="ECO:0000256" key="2">
    <source>
        <dbReference type="ARBA" id="ARBA00007935"/>
    </source>
</evidence>